<organism evidence="2 3">
    <name type="scientific">Didymella exigua CBS 183.55</name>
    <dbReference type="NCBI Taxonomy" id="1150837"/>
    <lineage>
        <taxon>Eukaryota</taxon>
        <taxon>Fungi</taxon>
        <taxon>Dikarya</taxon>
        <taxon>Ascomycota</taxon>
        <taxon>Pezizomycotina</taxon>
        <taxon>Dothideomycetes</taxon>
        <taxon>Pleosporomycetidae</taxon>
        <taxon>Pleosporales</taxon>
        <taxon>Pleosporineae</taxon>
        <taxon>Didymellaceae</taxon>
        <taxon>Didymella</taxon>
    </lineage>
</organism>
<protein>
    <submittedName>
        <fullName evidence="2">Uncharacterized protein</fullName>
    </submittedName>
</protein>
<dbReference type="Proteomes" id="UP000800082">
    <property type="component" value="Unassembled WGS sequence"/>
</dbReference>
<feature type="region of interest" description="Disordered" evidence="1">
    <location>
        <begin position="22"/>
        <end position="55"/>
    </location>
</feature>
<evidence type="ECO:0000313" key="2">
    <source>
        <dbReference type="EMBL" id="KAF1933605.1"/>
    </source>
</evidence>
<dbReference type="EMBL" id="ML978957">
    <property type="protein sequence ID" value="KAF1933605.1"/>
    <property type="molecule type" value="Genomic_DNA"/>
</dbReference>
<gene>
    <name evidence="2" type="ORF">M421DRAFT_415947</name>
</gene>
<keyword evidence="3" id="KW-1185">Reference proteome</keyword>
<evidence type="ECO:0000256" key="1">
    <source>
        <dbReference type="SAM" id="MobiDB-lite"/>
    </source>
</evidence>
<name>A0A6A5RYS0_9PLEO</name>
<accession>A0A6A5RYS0</accession>
<proteinExistence type="predicted"/>
<dbReference type="GeneID" id="54348559"/>
<dbReference type="RefSeq" id="XP_033453853.1">
    <property type="nucleotide sequence ID" value="XM_033590891.1"/>
</dbReference>
<sequence length="55" mass="5941">MPYPAPGFAQLSALLSLVHKRGTRSPGNAHINRHDSAQSRLSLPGAGRCTTSRWN</sequence>
<dbReference type="AlphaFoldDB" id="A0A6A5RYS0"/>
<evidence type="ECO:0000313" key="3">
    <source>
        <dbReference type="Proteomes" id="UP000800082"/>
    </source>
</evidence>
<reference evidence="2" key="1">
    <citation type="journal article" date="2020" name="Stud. Mycol.">
        <title>101 Dothideomycetes genomes: a test case for predicting lifestyles and emergence of pathogens.</title>
        <authorList>
            <person name="Haridas S."/>
            <person name="Albert R."/>
            <person name="Binder M."/>
            <person name="Bloem J."/>
            <person name="Labutti K."/>
            <person name="Salamov A."/>
            <person name="Andreopoulos B."/>
            <person name="Baker S."/>
            <person name="Barry K."/>
            <person name="Bills G."/>
            <person name="Bluhm B."/>
            <person name="Cannon C."/>
            <person name="Castanera R."/>
            <person name="Culley D."/>
            <person name="Daum C."/>
            <person name="Ezra D."/>
            <person name="Gonzalez J."/>
            <person name="Henrissat B."/>
            <person name="Kuo A."/>
            <person name="Liang C."/>
            <person name="Lipzen A."/>
            <person name="Lutzoni F."/>
            <person name="Magnuson J."/>
            <person name="Mondo S."/>
            <person name="Nolan M."/>
            <person name="Ohm R."/>
            <person name="Pangilinan J."/>
            <person name="Park H.-J."/>
            <person name="Ramirez L."/>
            <person name="Alfaro M."/>
            <person name="Sun H."/>
            <person name="Tritt A."/>
            <person name="Yoshinaga Y."/>
            <person name="Zwiers L.-H."/>
            <person name="Turgeon B."/>
            <person name="Goodwin S."/>
            <person name="Spatafora J."/>
            <person name="Crous P."/>
            <person name="Grigoriev I."/>
        </authorList>
    </citation>
    <scope>NUCLEOTIDE SEQUENCE</scope>
    <source>
        <strain evidence="2">CBS 183.55</strain>
    </source>
</reference>